<feature type="region of interest" description="Disordered" evidence="1">
    <location>
        <begin position="216"/>
        <end position="240"/>
    </location>
</feature>
<name>L7UD08_MYXSD</name>
<dbReference type="Proteomes" id="UP000011131">
    <property type="component" value="Chromosome"/>
</dbReference>
<dbReference type="AlphaFoldDB" id="L7UD08"/>
<organism evidence="2 3">
    <name type="scientific">Myxococcus stipitatus (strain DSM 14675 / JCM 12634 / Mx s8)</name>
    <dbReference type="NCBI Taxonomy" id="1278073"/>
    <lineage>
        <taxon>Bacteria</taxon>
        <taxon>Pseudomonadati</taxon>
        <taxon>Myxococcota</taxon>
        <taxon>Myxococcia</taxon>
        <taxon>Myxococcales</taxon>
        <taxon>Cystobacterineae</taxon>
        <taxon>Myxococcaceae</taxon>
        <taxon>Myxococcus</taxon>
    </lineage>
</organism>
<sequence length="240" mass="25532">MALTREQLALADELTAKVDDYAKRAEAAARPVSLAEDLLGWAPTWSYLGAARELLSNETQQQIAGALNMVRDLIPRWRGERRQWVEAGVRSTDGKPYPLAQWLDEGNSIASTLATALGELHKVRTWTGITQTAQATEQRIADAGRAVAATVEQVGKTLADPWPWYVKAGLAVGGVVLVTGGAAVAWQAIRHTPVGLALRGAVMVANASPLASAARDAGARAREAIESRQSAATKSSKSRS</sequence>
<dbReference type="KEGG" id="msd:MYSTI_04162"/>
<dbReference type="RefSeq" id="WP_015349722.1">
    <property type="nucleotide sequence ID" value="NC_020126.1"/>
</dbReference>
<dbReference type="EMBL" id="CP004025">
    <property type="protein sequence ID" value="AGC45462.1"/>
    <property type="molecule type" value="Genomic_DNA"/>
</dbReference>
<keyword evidence="3" id="KW-1185">Reference proteome</keyword>
<reference evidence="2 3" key="1">
    <citation type="journal article" date="2013" name="Genome Announc.">
        <title>Complete genome sequence of Myxococcus stipitatus strain DSM 14675, a fruiting myxobacterium.</title>
        <authorList>
            <person name="Huntley S."/>
            <person name="Kneip S."/>
            <person name="Treuner-Lange A."/>
            <person name="Sogaard-Andersen L."/>
        </authorList>
    </citation>
    <scope>NUCLEOTIDE SEQUENCE [LARGE SCALE GENOMIC DNA]</scope>
    <source>
        <strain evidence="3">DSM 14675 / JCM 12634 / Mx s8</strain>
    </source>
</reference>
<dbReference type="STRING" id="1278073.MYSTI_04162"/>
<evidence type="ECO:0000313" key="3">
    <source>
        <dbReference type="Proteomes" id="UP000011131"/>
    </source>
</evidence>
<gene>
    <name evidence="2" type="ordered locus">MYSTI_04162</name>
</gene>
<feature type="compositionally biased region" description="Basic and acidic residues" evidence="1">
    <location>
        <begin position="217"/>
        <end position="226"/>
    </location>
</feature>
<accession>L7UD08</accession>
<dbReference type="HOGENOM" id="CLU_1155443_0_0_7"/>
<evidence type="ECO:0000313" key="2">
    <source>
        <dbReference type="EMBL" id="AGC45462.1"/>
    </source>
</evidence>
<protein>
    <submittedName>
        <fullName evidence="2">Uncharacterized protein</fullName>
    </submittedName>
</protein>
<proteinExistence type="predicted"/>
<dbReference type="OrthoDB" id="9848770at2"/>
<feature type="compositionally biased region" description="Polar residues" evidence="1">
    <location>
        <begin position="227"/>
        <end position="240"/>
    </location>
</feature>
<evidence type="ECO:0000256" key="1">
    <source>
        <dbReference type="SAM" id="MobiDB-lite"/>
    </source>
</evidence>
<dbReference type="PATRIC" id="fig|1278073.3.peg.4234"/>